<evidence type="ECO:0000313" key="1">
    <source>
        <dbReference type="EMBL" id="KAK9754395.1"/>
    </source>
</evidence>
<reference evidence="1 2" key="1">
    <citation type="journal article" date="2024" name="BMC Genomics">
        <title>De novo assembly and annotation of Popillia japonica's genome with initial clues to its potential as an invasive pest.</title>
        <authorList>
            <person name="Cucini C."/>
            <person name="Boschi S."/>
            <person name="Funari R."/>
            <person name="Cardaioli E."/>
            <person name="Iannotti N."/>
            <person name="Marturano G."/>
            <person name="Paoli F."/>
            <person name="Bruttini M."/>
            <person name="Carapelli A."/>
            <person name="Frati F."/>
            <person name="Nardi F."/>
        </authorList>
    </citation>
    <scope>NUCLEOTIDE SEQUENCE [LARGE SCALE GENOMIC DNA]</scope>
    <source>
        <strain evidence="1">DMR45628</strain>
    </source>
</reference>
<name>A0AAW1N387_POPJA</name>
<gene>
    <name evidence="1" type="ORF">QE152_g1329</name>
</gene>
<evidence type="ECO:0000313" key="2">
    <source>
        <dbReference type="Proteomes" id="UP001458880"/>
    </source>
</evidence>
<comment type="caution">
    <text evidence="1">The sequence shown here is derived from an EMBL/GenBank/DDBJ whole genome shotgun (WGS) entry which is preliminary data.</text>
</comment>
<keyword evidence="2" id="KW-1185">Reference proteome</keyword>
<accession>A0AAW1N387</accession>
<dbReference type="Gene3D" id="3.30.420.10">
    <property type="entry name" value="Ribonuclease H-like superfamily/Ribonuclease H"/>
    <property type="match status" value="1"/>
</dbReference>
<protein>
    <submittedName>
        <fullName evidence="1">Uncharacterized protein</fullName>
    </submittedName>
</protein>
<dbReference type="GO" id="GO:0003676">
    <property type="term" value="F:nucleic acid binding"/>
    <property type="evidence" value="ECO:0007669"/>
    <property type="project" value="InterPro"/>
</dbReference>
<sequence>MDENPRQMMGGQVVHVRVGLIIVFLDSQEIIHQEFFRQGSTVTGAFHKDVLHLLKCWTAETGQFLGRRLVVTMDYTPYSPDVFPLDYCPFPKLKLKMKGQRYELIEAIEAVVTRELQSVEVVAFDNAFTDLYTRSKRCIEVQVDYVEAR</sequence>
<organism evidence="1 2">
    <name type="scientific">Popillia japonica</name>
    <name type="common">Japanese beetle</name>
    <dbReference type="NCBI Taxonomy" id="7064"/>
    <lineage>
        <taxon>Eukaryota</taxon>
        <taxon>Metazoa</taxon>
        <taxon>Ecdysozoa</taxon>
        <taxon>Arthropoda</taxon>
        <taxon>Hexapoda</taxon>
        <taxon>Insecta</taxon>
        <taxon>Pterygota</taxon>
        <taxon>Neoptera</taxon>
        <taxon>Endopterygota</taxon>
        <taxon>Coleoptera</taxon>
        <taxon>Polyphaga</taxon>
        <taxon>Scarabaeiformia</taxon>
        <taxon>Scarabaeidae</taxon>
        <taxon>Rutelinae</taxon>
        <taxon>Popillia</taxon>
    </lineage>
</organism>
<dbReference type="InterPro" id="IPR036397">
    <property type="entry name" value="RNaseH_sf"/>
</dbReference>
<dbReference type="Proteomes" id="UP001458880">
    <property type="component" value="Unassembled WGS sequence"/>
</dbReference>
<dbReference type="AlphaFoldDB" id="A0AAW1N387"/>
<dbReference type="EMBL" id="JASPKY010000008">
    <property type="protein sequence ID" value="KAK9754395.1"/>
    <property type="molecule type" value="Genomic_DNA"/>
</dbReference>
<proteinExistence type="predicted"/>